<accession>A0A8D8AZV1</accession>
<proteinExistence type="predicted"/>
<organism evidence="1">
    <name type="scientific">Culex pipiens</name>
    <name type="common">House mosquito</name>
    <dbReference type="NCBI Taxonomy" id="7175"/>
    <lineage>
        <taxon>Eukaryota</taxon>
        <taxon>Metazoa</taxon>
        <taxon>Ecdysozoa</taxon>
        <taxon>Arthropoda</taxon>
        <taxon>Hexapoda</taxon>
        <taxon>Insecta</taxon>
        <taxon>Pterygota</taxon>
        <taxon>Neoptera</taxon>
        <taxon>Endopterygota</taxon>
        <taxon>Diptera</taxon>
        <taxon>Nematocera</taxon>
        <taxon>Culicoidea</taxon>
        <taxon>Culicidae</taxon>
        <taxon>Culicinae</taxon>
        <taxon>Culicini</taxon>
        <taxon>Culex</taxon>
        <taxon>Culex</taxon>
    </lineage>
</organism>
<protein>
    <submittedName>
        <fullName evidence="1">(northern house mosquito) hypothetical protein</fullName>
    </submittedName>
</protein>
<name>A0A8D8AZV1_CULPI</name>
<sequence>MRRALNLRKWRIAKMLNVRSGKKSQRLAIRRTHTVCGSHVERQLILQPHHTALRWRASTLFWDPTMTNTALSTVTSAHNLSLMFSLHLQDLPVKSFLILLRSIKY</sequence>
<dbReference type="EMBL" id="HBUE01056378">
    <property type="protein sequence ID" value="CAG6466606.1"/>
    <property type="molecule type" value="Transcribed_RNA"/>
</dbReference>
<reference evidence="1" key="1">
    <citation type="submission" date="2021-05" db="EMBL/GenBank/DDBJ databases">
        <authorList>
            <person name="Alioto T."/>
            <person name="Alioto T."/>
            <person name="Gomez Garrido J."/>
        </authorList>
    </citation>
    <scope>NUCLEOTIDE SEQUENCE</scope>
</reference>
<dbReference type="AlphaFoldDB" id="A0A8D8AZV1"/>
<evidence type="ECO:0000313" key="1">
    <source>
        <dbReference type="EMBL" id="CAG6466606.1"/>
    </source>
</evidence>